<name>A0A1X0NRD8_9TRYP</name>
<protein>
    <submittedName>
        <fullName evidence="2">Uncharacterized protein</fullName>
    </submittedName>
</protein>
<feature type="compositionally biased region" description="Basic and acidic residues" evidence="1">
    <location>
        <begin position="735"/>
        <end position="751"/>
    </location>
</feature>
<feature type="region of interest" description="Disordered" evidence="1">
    <location>
        <begin position="678"/>
        <end position="801"/>
    </location>
</feature>
<feature type="compositionally biased region" description="Basic and acidic residues" evidence="1">
    <location>
        <begin position="1"/>
        <end position="13"/>
    </location>
</feature>
<dbReference type="EMBL" id="NBCO01000023">
    <property type="protein sequence ID" value="ORC87257.1"/>
    <property type="molecule type" value="Genomic_DNA"/>
</dbReference>
<comment type="caution">
    <text evidence="2">The sequence shown here is derived from an EMBL/GenBank/DDBJ whole genome shotgun (WGS) entry which is preliminary data.</text>
</comment>
<feature type="region of interest" description="Disordered" evidence="1">
    <location>
        <begin position="649"/>
        <end position="668"/>
    </location>
</feature>
<evidence type="ECO:0000313" key="2">
    <source>
        <dbReference type="EMBL" id="ORC87257.1"/>
    </source>
</evidence>
<feature type="compositionally biased region" description="Low complexity" evidence="1">
    <location>
        <begin position="706"/>
        <end position="723"/>
    </location>
</feature>
<feature type="compositionally biased region" description="Pro residues" evidence="1">
    <location>
        <begin position="655"/>
        <end position="665"/>
    </location>
</feature>
<feature type="compositionally biased region" description="Basic and acidic residues" evidence="1">
    <location>
        <begin position="855"/>
        <end position="869"/>
    </location>
</feature>
<reference evidence="2 3" key="1">
    <citation type="submission" date="2017-03" db="EMBL/GenBank/DDBJ databases">
        <title>An alternative strategy for trypanosome survival in the mammalian bloodstream revealed through genome and transcriptome analysis of the ubiquitous bovine parasite Trypanosoma (Megatrypanum) theileri.</title>
        <authorList>
            <person name="Kelly S."/>
            <person name="Ivens A."/>
            <person name="Mott A."/>
            <person name="O'Neill E."/>
            <person name="Emms D."/>
            <person name="Macleod O."/>
            <person name="Voorheis P."/>
            <person name="Matthews J."/>
            <person name="Matthews K."/>
            <person name="Carrington M."/>
        </authorList>
    </citation>
    <scope>NUCLEOTIDE SEQUENCE [LARGE SCALE GENOMIC DNA]</scope>
    <source>
        <strain evidence="2">Edinburgh</strain>
    </source>
</reference>
<feature type="region of interest" description="Disordered" evidence="1">
    <location>
        <begin position="191"/>
        <end position="215"/>
    </location>
</feature>
<feature type="region of interest" description="Disordered" evidence="1">
    <location>
        <begin position="828"/>
        <end position="869"/>
    </location>
</feature>
<sequence length="892" mass="98872">MRKGDSHPADKTAKMKGSMNEKQNEKNTMTRSDPWSSCYSSFSSYYISGRMYDQERKPFIPQVENGDEIEEVGLDDSEKGLGNSTSTWNESLLALSFVNTSDLGQKSTSMEGFSISSKSTDEPLELPSFGIRDVGGELLFPMRETSGVEGGKRIVRRDSENQIPSMQESSLLMMSIIDLASDHSPVKLARQVKSSQEVGKQQQQHQQQEPLQHLGVEKVLKRTTLKLNLHPSERRSTEGFSYLDDSFGNHLEASLLSNSESLNASPVPSIAVISSWSLENLGNKHSSPKTSVFAPKGSGDKVWRSEDRNNNERLSKEHVNRKKNSTSSPREIPYSFPWDMNRVNVALIMPKAQTDDTSCFNILPGNKVVELLTPSTSSSSIEMNHVEEKRSKNEKGQALERFEFDEIIPASLGQRVEFKKCNSFSKLLELFLSGYKTALVVGSNLSPQTIAEDFILYAIQSSLTEILKKKREKLIASFDITLRISAIKPSENKVCDLTSSTDEFQDIIIGQSPLGSFPLGMNEIDLQSRLSTYVADIRHAFDRRRSLLGDSSLVFATLLLKQLQKTSRVSVLLSSMRFILLSDPVLLLKGGSATNTASHIVQSVLSGGECATLLVGCLDTSQRYREWITLIAMQRNCKLQSPRRLTLNDLLSDAAPPPPPPPPLSPYATVAIANKCDRPRSAESGGHGSKEGVNNPFGSRIRRRSSVVISEPSSSNSSSTSSPVMGKPLAKKVRSVGEKKKREVKSQEKGKGGGSREYYSPNRTIPLMQTEEELASRQIPQGDENDSIDDHHRPLRRQRRQQHRVQALSMVFPAFVVTSGEVTPVQSRVSESSISKDKTSNTVMGAPNKLGGQKGHPEESENTPGREDSVMSLARVSWGRVYRRRNHVSFSE</sequence>
<dbReference type="RefSeq" id="XP_028881323.1">
    <property type="nucleotide sequence ID" value="XM_029027468.1"/>
</dbReference>
<dbReference type="OrthoDB" id="10511531at2759"/>
<feature type="compositionally biased region" description="Polar residues" evidence="1">
    <location>
        <begin position="26"/>
        <end position="35"/>
    </location>
</feature>
<dbReference type="Proteomes" id="UP000192257">
    <property type="component" value="Unassembled WGS sequence"/>
</dbReference>
<dbReference type="GeneID" id="39987248"/>
<dbReference type="VEuPathDB" id="TriTrypDB:TM35_000232280"/>
<keyword evidence="3" id="KW-1185">Reference proteome</keyword>
<accession>A0A1X0NRD8</accession>
<gene>
    <name evidence="2" type="ORF">TM35_000232280</name>
</gene>
<organism evidence="2 3">
    <name type="scientific">Trypanosoma theileri</name>
    <dbReference type="NCBI Taxonomy" id="67003"/>
    <lineage>
        <taxon>Eukaryota</taxon>
        <taxon>Discoba</taxon>
        <taxon>Euglenozoa</taxon>
        <taxon>Kinetoplastea</taxon>
        <taxon>Metakinetoplastina</taxon>
        <taxon>Trypanosomatida</taxon>
        <taxon>Trypanosomatidae</taxon>
        <taxon>Trypanosoma</taxon>
    </lineage>
</organism>
<feature type="region of interest" description="Disordered" evidence="1">
    <location>
        <begin position="283"/>
        <end position="330"/>
    </location>
</feature>
<feature type="compositionally biased region" description="Low complexity" evidence="1">
    <location>
        <begin position="191"/>
        <end position="214"/>
    </location>
</feature>
<feature type="compositionally biased region" description="Basic and acidic residues" evidence="1">
    <location>
        <begin position="298"/>
        <end position="318"/>
    </location>
</feature>
<evidence type="ECO:0000256" key="1">
    <source>
        <dbReference type="SAM" id="MobiDB-lite"/>
    </source>
</evidence>
<feature type="region of interest" description="Disordered" evidence="1">
    <location>
        <begin position="1"/>
        <end position="35"/>
    </location>
</feature>
<evidence type="ECO:0000313" key="3">
    <source>
        <dbReference type="Proteomes" id="UP000192257"/>
    </source>
</evidence>
<proteinExistence type="predicted"/>
<dbReference type="AlphaFoldDB" id="A0A1X0NRD8"/>